<dbReference type="EMBL" id="SGXA01000002">
    <property type="protein sequence ID" value="RZS72620.1"/>
    <property type="molecule type" value="Genomic_DNA"/>
</dbReference>
<reference evidence="2 3" key="1">
    <citation type="submission" date="2019-02" db="EMBL/GenBank/DDBJ databases">
        <title>Genomic Encyclopedia of Type Strains, Phase IV (KMG-IV): sequencing the most valuable type-strain genomes for metagenomic binning, comparative biology and taxonomic classification.</title>
        <authorList>
            <person name="Goeker M."/>
        </authorList>
    </citation>
    <scope>NUCLEOTIDE SEQUENCE [LARGE SCALE GENOMIC DNA]</scope>
    <source>
        <strain evidence="2 3">DSM 18116</strain>
    </source>
</reference>
<organism evidence="2 3">
    <name type="scientific">Pseudobacter ginsenosidimutans</name>
    <dbReference type="NCBI Taxonomy" id="661488"/>
    <lineage>
        <taxon>Bacteria</taxon>
        <taxon>Pseudomonadati</taxon>
        <taxon>Bacteroidota</taxon>
        <taxon>Chitinophagia</taxon>
        <taxon>Chitinophagales</taxon>
        <taxon>Chitinophagaceae</taxon>
        <taxon>Pseudobacter</taxon>
    </lineage>
</organism>
<proteinExistence type="predicted"/>
<evidence type="ECO:0000313" key="2">
    <source>
        <dbReference type="EMBL" id="RZS72620.1"/>
    </source>
</evidence>
<accession>A0A4Q7MZI3</accession>
<name>A0A4Q7MZI3_9BACT</name>
<evidence type="ECO:0000256" key="1">
    <source>
        <dbReference type="SAM" id="MobiDB-lite"/>
    </source>
</evidence>
<keyword evidence="3" id="KW-1185">Reference proteome</keyword>
<dbReference type="Proteomes" id="UP000293874">
    <property type="component" value="Unassembled WGS sequence"/>
</dbReference>
<feature type="region of interest" description="Disordered" evidence="1">
    <location>
        <begin position="55"/>
        <end position="83"/>
    </location>
</feature>
<dbReference type="AlphaFoldDB" id="A0A4Q7MZI3"/>
<comment type="caution">
    <text evidence="2">The sequence shown here is derived from an EMBL/GenBank/DDBJ whole genome shotgun (WGS) entry which is preliminary data.</text>
</comment>
<sequence length="176" mass="19837">MGCGDDKIYKNWTYKYKLKVDEFNTVAETNENNNIAEHKFAGSKDVMNELNGAGIAKTTREKNTQVKNTTTSPTAPPPAPASDGSYEVHYTIRNAGVAPVEINVNGIRLFGRIREDGFERIGQLSNCSLSFQNPCTRRNHYRILHHRRCHDQYAHTGNAVRILVNGGFHKGYRGRQ</sequence>
<gene>
    <name evidence="2" type="ORF">EV199_4542</name>
</gene>
<protein>
    <submittedName>
        <fullName evidence="2">Uncharacterized protein</fullName>
    </submittedName>
</protein>
<evidence type="ECO:0000313" key="3">
    <source>
        <dbReference type="Proteomes" id="UP000293874"/>
    </source>
</evidence>